<dbReference type="PANTHER" id="PTHR35399">
    <property type="entry name" value="SLR8030 PROTEIN"/>
    <property type="match status" value="1"/>
</dbReference>
<reference evidence="1 2" key="1">
    <citation type="submission" date="2023-11" db="EMBL/GenBank/DDBJ databases">
        <title>Bacillus jintuensis, isolated from a mudflat on the Beibu Gulf coast.</title>
        <authorList>
            <person name="Li M."/>
        </authorList>
    </citation>
    <scope>NUCLEOTIDE SEQUENCE [LARGE SCALE GENOMIC DNA]</scope>
    <source>
        <strain evidence="1 2">31A1R</strain>
    </source>
</reference>
<dbReference type="PROSITE" id="PS51318">
    <property type="entry name" value="TAT"/>
    <property type="match status" value="1"/>
</dbReference>
<evidence type="ECO:0000313" key="1">
    <source>
        <dbReference type="EMBL" id="MDZ5474049.1"/>
    </source>
</evidence>
<organism evidence="1 2">
    <name type="scientific">Robertmurraya mangrovi</name>
    <dbReference type="NCBI Taxonomy" id="3098077"/>
    <lineage>
        <taxon>Bacteria</taxon>
        <taxon>Bacillati</taxon>
        <taxon>Bacillota</taxon>
        <taxon>Bacilli</taxon>
        <taxon>Bacillales</taxon>
        <taxon>Bacillaceae</taxon>
        <taxon>Robertmurraya</taxon>
    </lineage>
</organism>
<accession>A0ABU5J3R5</accession>
<sequence>MTELNRRKFLTYVGTGVTALTVASTGLGALTPKVEAKGKEAANELFGFNKKVSGLNFKPIAPTSKDDVVLPQGYKYDVVAAYGDVINAKGDTFGFNNDFTLYFPINNSNTRGLLWVNHEYSSELFVHGARGADGKYTPAQIEKMLYNQGGSIIEVYRDGKEGTWKLDTSSKYARRVTGLTPFSLTGPARGSKTVNSATDVQGTFANCSGGKTLWNTVLSAEENFEYTAKDAGLNDTHYGWIIEVDPFDPNFKVRKHTALGRFNHENAAMGLTNDGRVVVYMGDDKKDACVYKFISKNKYVASRGKANSDLLEEGTLYVANMGKGTWVPLTVETVRKAATDKKNNAALEKFQTQADVVVFCHEAALLVGGTPTDRPEDVEISPFDKTVFIAHTNNDSHGNFHGHITRFIEAKSDLGSLTFDFEIFAAGGKQSGFSAPDNLTFDSYGNLWTVTDMSSSKLNQGIYTHFANNGMFVIPTMGKDAGEAYQFASAPIEAELTGPSFTPDETTLFLAVQHPGEETENLNNLTSKWPHRKGDTMPRPGVVAITGFKK</sequence>
<dbReference type="InterPro" id="IPR006311">
    <property type="entry name" value="TAT_signal"/>
</dbReference>
<keyword evidence="2" id="KW-1185">Reference proteome</keyword>
<dbReference type="RefSeq" id="WP_322448341.1">
    <property type="nucleotide sequence ID" value="NZ_JAXOFX010000019.1"/>
</dbReference>
<comment type="caution">
    <text evidence="1">The sequence shown here is derived from an EMBL/GenBank/DDBJ whole genome shotgun (WGS) entry which is preliminary data.</text>
</comment>
<dbReference type="EMBL" id="JAXOFX010000019">
    <property type="protein sequence ID" value="MDZ5474049.1"/>
    <property type="molecule type" value="Genomic_DNA"/>
</dbReference>
<dbReference type="SUPFAM" id="SSF63829">
    <property type="entry name" value="Calcium-dependent phosphotriesterase"/>
    <property type="match status" value="1"/>
</dbReference>
<gene>
    <name evidence="1" type="ORF">SM124_20205</name>
</gene>
<dbReference type="InterPro" id="IPR008557">
    <property type="entry name" value="PhoX"/>
</dbReference>
<name>A0ABU5J3R5_9BACI</name>
<protein>
    <submittedName>
        <fullName evidence="1">DUF839 domain-containing protein</fullName>
    </submittedName>
</protein>
<dbReference type="PANTHER" id="PTHR35399:SF2">
    <property type="entry name" value="DUF839 DOMAIN-CONTAINING PROTEIN"/>
    <property type="match status" value="1"/>
</dbReference>
<dbReference type="Pfam" id="PF05787">
    <property type="entry name" value="PhoX"/>
    <property type="match status" value="1"/>
</dbReference>
<dbReference type="Proteomes" id="UP001290455">
    <property type="component" value="Unassembled WGS sequence"/>
</dbReference>
<evidence type="ECO:0000313" key="2">
    <source>
        <dbReference type="Proteomes" id="UP001290455"/>
    </source>
</evidence>
<proteinExistence type="predicted"/>